<evidence type="ECO:0000259" key="13">
    <source>
        <dbReference type="Pfam" id="PF00593"/>
    </source>
</evidence>
<evidence type="ECO:0000256" key="2">
    <source>
        <dbReference type="ARBA" id="ARBA00022448"/>
    </source>
</evidence>
<dbReference type="GO" id="GO:0030246">
    <property type="term" value="F:carbohydrate binding"/>
    <property type="evidence" value="ECO:0007669"/>
    <property type="project" value="InterPro"/>
</dbReference>
<feature type="chain" id="PRO_5037779803" evidence="12">
    <location>
        <begin position="26"/>
        <end position="932"/>
    </location>
</feature>
<evidence type="ECO:0000256" key="10">
    <source>
        <dbReference type="PROSITE-ProRule" id="PRU01360"/>
    </source>
</evidence>
<dbReference type="GO" id="GO:0015344">
    <property type="term" value="F:siderophore uptake transmembrane transporter activity"/>
    <property type="evidence" value="ECO:0007669"/>
    <property type="project" value="TreeGrafter"/>
</dbReference>
<evidence type="ECO:0000256" key="7">
    <source>
        <dbReference type="ARBA" id="ARBA00023136"/>
    </source>
</evidence>
<dbReference type="InterPro" id="IPR012910">
    <property type="entry name" value="Plug_dom"/>
</dbReference>
<evidence type="ECO:0000256" key="3">
    <source>
        <dbReference type="ARBA" id="ARBA00022452"/>
    </source>
</evidence>
<gene>
    <name evidence="15" type="ORF">HZA61_03555</name>
</gene>
<dbReference type="PANTHER" id="PTHR30069:SF29">
    <property type="entry name" value="HEMOGLOBIN AND HEMOGLOBIN-HAPTOGLOBIN-BINDING PROTEIN 1-RELATED"/>
    <property type="match status" value="1"/>
</dbReference>
<feature type="domain" description="TonB-dependent receptor plug" evidence="14">
    <location>
        <begin position="132"/>
        <end position="226"/>
    </location>
</feature>
<comment type="subcellular location">
    <subcellularLocation>
        <location evidence="1 10">Cell outer membrane</location>
        <topology evidence="1 10">Multi-pass membrane protein</topology>
    </subcellularLocation>
</comment>
<keyword evidence="6 11" id="KW-0798">TonB box</keyword>
<dbReference type="InterPro" id="IPR036942">
    <property type="entry name" value="Beta-barrel_TonB_sf"/>
</dbReference>
<dbReference type="EMBL" id="JACRIW010000030">
    <property type="protein sequence ID" value="MBI5168544.1"/>
    <property type="molecule type" value="Genomic_DNA"/>
</dbReference>
<proteinExistence type="inferred from homology"/>
<organism evidence="15 16">
    <name type="scientific">Eiseniibacteriota bacterium</name>
    <dbReference type="NCBI Taxonomy" id="2212470"/>
    <lineage>
        <taxon>Bacteria</taxon>
        <taxon>Candidatus Eiseniibacteriota</taxon>
    </lineage>
</organism>
<dbReference type="PROSITE" id="PS52016">
    <property type="entry name" value="TONB_DEPENDENT_REC_3"/>
    <property type="match status" value="1"/>
</dbReference>
<keyword evidence="2 10" id="KW-0813">Transport</keyword>
<accession>A0A933SA56</accession>
<sequence length="932" mass="104861">MKTLRLAVLALPLLLLLGLASDVHAADVGTITGRVTDRRTNHAIPFASVGLVGQKRGGLTDSEGQYTIAGIPPGTYEVKVQYLGYKPGGSAAVVVTAGKATVLNVALEDIVVREEKAVEVTAERRLVEARQGATVRSVSAKDIRNMPVSTVGDVMQRQAGISTDAEQIHVRGGRADETIFNINGVTNRDLVTGQSTAGSLNARSVEAMDVNTGALDVRYGQALSGVVDIRLKDGRDKFEGGITSSTGSYGSRSWQVLVSGPDPIWTRGLRAIGVKVPGTVSTILDLSGSLFETRFRYMNRPDASLIERTVNPPKWPRIHSGYEDTFFGRKFTYSDMWSPSADNRWSGRYGLTWKPTNRDKVNYSFSKRIAIDQGFSRSTISASGDQVDPAYPWQWDHRITNAPTIFEDNVQTSLQWRRTLSTAGYTEFNVSRYFFAQRTDVLGKHWSEYEEPDDRQFPVGDPRRDDYFVDTGDGDTWQDRRSTSWAMSWNLTQRVARRHEIEVGIEHQFQSVQYMTIERPWVYDPDGLGASHDLWQAHPWVGDVYLRDKLEFEGFTANIGLRADYWFVGREAEAALADTSRANIASTTRNQFYEDTRSFFGRRYKMHISPRVSVAHPITEYSSFFFNYGEFTQNPSYRYVYSKLNSISSESFPLQGNPNLNPQISVNYEVGAKHQFHPKAAANVSFFVKDVYDYPASTRIDPVAGTNLSSYFIYLNGHFSRSKGFEIEVEKQVSHHWSGKLSYSYQQTKGKSSDPSEDRVLQEIGGSNETRLSEVFVRWNRPHKLSASFDLRYDKETPGLLKFMKQSGMNVFVQGQSGRAYTPYDRTGDFAIGEPNSGNAPVQITTDMRLNRWFKVGNRRVDISLQGVNIFSNKLIYRVDPITGRGYVWGEGQFDPDYVTRTLNDYVLVSQIGDPSNYGTGAQWRMTLDVDF</sequence>
<evidence type="ECO:0000313" key="15">
    <source>
        <dbReference type="EMBL" id="MBI5168544.1"/>
    </source>
</evidence>
<evidence type="ECO:0000313" key="16">
    <source>
        <dbReference type="Proteomes" id="UP000696931"/>
    </source>
</evidence>
<reference evidence="15" key="1">
    <citation type="submission" date="2020-07" db="EMBL/GenBank/DDBJ databases">
        <title>Huge and variable diversity of episymbiotic CPR bacteria and DPANN archaea in groundwater ecosystems.</title>
        <authorList>
            <person name="He C.Y."/>
            <person name="Keren R."/>
            <person name="Whittaker M."/>
            <person name="Farag I.F."/>
            <person name="Doudna J."/>
            <person name="Cate J.H.D."/>
            <person name="Banfield J.F."/>
        </authorList>
    </citation>
    <scope>NUCLEOTIDE SEQUENCE</scope>
    <source>
        <strain evidence="15">NC_groundwater_1813_Pr3_B-0.1um_71_17</strain>
    </source>
</reference>
<dbReference type="PANTHER" id="PTHR30069">
    <property type="entry name" value="TONB-DEPENDENT OUTER MEMBRANE RECEPTOR"/>
    <property type="match status" value="1"/>
</dbReference>
<name>A0A933SA56_UNCEI</name>
<keyword evidence="7 10" id="KW-0472">Membrane</keyword>
<protein>
    <submittedName>
        <fullName evidence="15">TonB-dependent receptor</fullName>
    </submittedName>
</protein>
<comment type="similarity">
    <text evidence="10 11">Belongs to the TonB-dependent receptor family.</text>
</comment>
<evidence type="ECO:0000256" key="11">
    <source>
        <dbReference type="RuleBase" id="RU003357"/>
    </source>
</evidence>
<keyword evidence="8 15" id="KW-0675">Receptor</keyword>
<dbReference type="SUPFAM" id="SSF56935">
    <property type="entry name" value="Porins"/>
    <property type="match status" value="1"/>
</dbReference>
<evidence type="ECO:0000259" key="14">
    <source>
        <dbReference type="Pfam" id="PF07715"/>
    </source>
</evidence>
<evidence type="ECO:0000256" key="1">
    <source>
        <dbReference type="ARBA" id="ARBA00004571"/>
    </source>
</evidence>
<evidence type="ECO:0000256" key="4">
    <source>
        <dbReference type="ARBA" id="ARBA00022692"/>
    </source>
</evidence>
<evidence type="ECO:0000256" key="5">
    <source>
        <dbReference type="ARBA" id="ARBA00022729"/>
    </source>
</evidence>
<evidence type="ECO:0000256" key="12">
    <source>
        <dbReference type="SAM" id="SignalP"/>
    </source>
</evidence>
<dbReference type="Gene3D" id="2.170.130.10">
    <property type="entry name" value="TonB-dependent receptor, plug domain"/>
    <property type="match status" value="1"/>
</dbReference>
<dbReference type="InterPro" id="IPR037066">
    <property type="entry name" value="Plug_dom_sf"/>
</dbReference>
<evidence type="ECO:0000256" key="8">
    <source>
        <dbReference type="ARBA" id="ARBA00023170"/>
    </source>
</evidence>
<dbReference type="Gene3D" id="2.40.170.20">
    <property type="entry name" value="TonB-dependent receptor, beta-barrel domain"/>
    <property type="match status" value="1"/>
</dbReference>
<dbReference type="AlphaFoldDB" id="A0A933SA56"/>
<dbReference type="InterPro" id="IPR039426">
    <property type="entry name" value="TonB-dep_rcpt-like"/>
</dbReference>
<evidence type="ECO:0000256" key="6">
    <source>
        <dbReference type="ARBA" id="ARBA00023077"/>
    </source>
</evidence>
<keyword evidence="4 10" id="KW-0812">Transmembrane</keyword>
<dbReference type="GO" id="GO:0009279">
    <property type="term" value="C:cell outer membrane"/>
    <property type="evidence" value="ECO:0007669"/>
    <property type="project" value="UniProtKB-SubCell"/>
</dbReference>
<keyword evidence="3 10" id="KW-1134">Transmembrane beta strand</keyword>
<evidence type="ECO:0000256" key="9">
    <source>
        <dbReference type="ARBA" id="ARBA00023237"/>
    </source>
</evidence>
<keyword evidence="5 12" id="KW-0732">Signal</keyword>
<comment type="caution">
    <text evidence="15">The sequence shown here is derived from an EMBL/GenBank/DDBJ whole genome shotgun (WGS) entry which is preliminary data.</text>
</comment>
<dbReference type="Pfam" id="PF07715">
    <property type="entry name" value="Plug"/>
    <property type="match status" value="1"/>
</dbReference>
<keyword evidence="9 10" id="KW-0998">Cell outer membrane</keyword>
<dbReference type="Pfam" id="PF00593">
    <property type="entry name" value="TonB_dep_Rec_b-barrel"/>
    <property type="match status" value="1"/>
</dbReference>
<feature type="signal peptide" evidence="12">
    <location>
        <begin position="1"/>
        <end position="25"/>
    </location>
</feature>
<feature type="domain" description="TonB-dependent receptor-like beta-barrel" evidence="13">
    <location>
        <begin position="380"/>
        <end position="853"/>
    </location>
</feature>
<dbReference type="InterPro" id="IPR013784">
    <property type="entry name" value="Carb-bd-like_fold"/>
</dbReference>
<dbReference type="GO" id="GO:0044718">
    <property type="term" value="P:siderophore transmembrane transport"/>
    <property type="evidence" value="ECO:0007669"/>
    <property type="project" value="TreeGrafter"/>
</dbReference>
<dbReference type="Proteomes" id="UP000696931">
    <property type="component" value="Unassembled WGS sequence"/>
</dbReference>
<dbReference type="Pfam" id="PF13620">
    <property type="entry name" value="CarboxypepD_reg"/>
    <property type="match status" value="1"/>
</dbReference>
<dbReference type="SUPFAM" id="SSF49452">
    <property type="entry name" value="Starch-binding domain-like"/>
    <property type="match status" value="1"/>
</dbReference>
<dbReference type="Gene3D" id="2.60.40.1120">
    <property type="entry name" value="Carboxypeptidase-like, regulatory domain"/>
    <property type="match status" value="1"/>
</dbReference>
<dbReference type="InterPro" id="IPR000531">
    <property type="entry name" value="Beta-barrel_TonB"/>
</dbReference>